<dbReference type="RefSeq" id="WP_344171973.1">
    <property type="nucleotide sequence ID" value="NZ_BAAARY010000009.1"/>
</dbReference>
<keyword evidence="4" id="KW-1185">Reference proteome</keyword>
<gene>
    <name evidence="3" type="ORF">GCM10010201_22270</name>
</gene>
<evidence type="ECO:0000256" key="1">
    <source>
        <dbReference type="SAM" id="MobiDB-lite"/>
    </source>
</evidence>
<reference evidence="4" key="1">
    <citation type="journal article" date="2019" name="Int. J. Syst. Evol. Microbiol.">
        <title>The Global Catalogue of Microorganisms (GCM) 10K type strain sequencing project: providing services to taxonomists for standard genome sequencing and annotation.</title>
        <authorList>
            <consortium name="The Broad Institute Genomics Platform"/>
            <consortium name="The Broad Institute Genome Sequencing Center for Infectious Disease"/>
            <person name="Wu L."/>
            <person name="Ma J."/>
        </authorList>
    </citation>
    <scope>NUCLEOTIDE SEQUENCE [LARGE SCALE GENOMIC DNA]</scope>
    <source>
        <strain evidence="4">JCM 3367</strain>
    </source>
</reference>
<name>A0ABP6AU53_9ACTN</name>
<comment type="caution">
    <text evidence="3">The sequence shown here is derived from an EMBL/GenBank/DDBJ whole genome shotgun (WGS) entry which is preliminary data.</text>
</comment>
<dbReference type="SMART" id="SM00507">
    <property type="entry name" value="HNHc"/>
    <property type="match status" value="1"/>
</dbReference>
<organism evidence="3 4">
    <name type="scientific">Pilimelia columellifera subsp. columellifera</name>
    <dbReference type="NCBI Taxonomy" id="706583"/>
    <lineage>
        <taxon>Bacteria</taxon>
        <taxon>Bacillati</taxon>
        <taxon>Actinomycetota</taxon>
        <taxon>Actinomycetes</taxon>
        <taxon>Micromonosporales</taxon>
        <taxon>Micromonosporaceae</taxon>
        <taxon>Pilimelia</taxon>
    </lineage>
</organism>
<accession>A0ABP6AU53</accession>
<dbReference type="EMBL" id="BAAARY010000009">
    <property type="protein sequence ID" value="GAA2523502.1"/>
    <property type="molecule type" value="Genomic_DNA"/>
</dbReference>
<dbReference type="SUPFAM" id="SSF54060">
    <property type="entry name" value="His-Me finger endonucleases"/>
    <property type="match status" value="1"/>
</dbReference>
<dbReference type="CDD" id="cd00085">
    <property type="entry name" value="HNHc"/>
    <property type="match status" value="1"/>
</dbReference>
<sequence>MAKYTKDVLAAAAAESASIAEVLRRLGVRWSGGSHAHISRRLKHFGIDTSHFTGQGHNRGKVNVPRKSAAELLVQLPADARRVPGQRLRRALVDSGVPERCALCGIGAEWQRRPLTLQVDHIDGNHLDNRPTNLRILCPNCHSQTETYAGGNRWRAGLPEPLDSLIALIARVETAAISARDASQQLGWSTTRFDRIRRRLAEAGVVVDPAVARAARIDQRHQAITAAAAASPGRGPKPLAVELRQRGIRVSHDTVAKVLAARRRSPDGGPTRFGQGDEDNVGGGDDAARRH</sequence>
<feature type="domain" description="HNH nuclease" evidence="2">
    <location>
        <begin position="98"/>
        <end position="143"/>
    </location>
</feature>
<evidence type="ECO:0000313" key="4">
    <source>
        <dbReference type="Proteomes" id="UP001499978"/>
    </source>
</evidence>
<dbReference type="InterPro" id="IPR009057">
    <property type="entry name" value="Homeodomain-like_sf"/>
</dbReference>
<protein>
    <recommendedName>
        <fullName evidence="2">HNH nuclease domain-containing protein</fullName>
    </recommendedName>
</protein>
<dbReference type="Pfam" id="PF13392">
    <property type="entry name" value="HNH_3"/>
    <property type="match status" value="1"/>
</dbReference>
<dbReference type="InterPro" id="IPR003615">
    <property type="entry name" value="HNH_nuc"/>
</dbReference>
<feature type="region of interest" description="Disordered" evidence="1">
    <location>
        <begin position="260"/>
        <end position="291"/>
    </location>
</feature>
<evidence type="ECO:0000313" key="3">
    <source>
        <dbReference type="EMBL" id="GAA2523502.1"/>
    </source>
</evidence>
<dbReference type="InterPro" id="IPR044925">
    <property type="entry name" value="His-Me_finger_sf"/>
</dbReference>
<dbReference type="Proteomes" id="UP001499978">
    <property type="component" value="Unassembled WGS sequence"/>
</dbReference>
<dbReference type="SUPFAM" id="SSF46689">
    <property type="entry name" value="Homeodomain-like"/>
    <property type="match status" value="1"/>
</dbReference>
<evidence type="ECO:0000259" key="2">
    <source>
        <dbReference type="SMART" id="SM00507"/>
    </source>
</evidence>
<proteinExistence type="predicted"/>